<protein>
    <submittedName>
        <fullName evidence="1">Uncharacterized protein</fullName>
    </submittedName>
</protein>
<dbReference type="Proteomes" id="UP000295129">
    <property type="component" value="Unassembled WGS sequence"/>
</dbReference>
<gene>
    <name evidence="1" type="ORF">C7389_105131</name>
</gene>
<proteinExistence type="predicted"/>
<reference evidence="1 2" key="1">
    <citation type="submission" date="2019-03" db="EMBL/GenBank/DDBJ databases">
        <title>Genomic Encyclopedia of Type Strains, Phase IV (KMG-IV): sequencing the most valuable type-strain genomes for metagenomic binning, comparative biology and taxonomic classification.</title>
        <authorList>
            <person name="Goeker M."/>
        </authorList>
    </citation>
    <scope>NUCLEOTIDE SEQUENCE [LARGE SCALE GENOMIC DNA]</scope>
    <source>
        <strain evidence="1 2">DSM 12121</strain>
    </source>
</reference>
<comment type="caution">
    <text evidence="1">The sequence shown here is derived from an EMBL/GenBank/DDBJ whole genome shotgun (WGS) entry which is preliminary data.</text>
</comment>
<evidence type="ECO:0000313" key="2">
    <source>
        <dbReference type="Proteomes" id="UP000295129"/>
    </source>
</evidence>
<sequence length="117" mass="12775">MSPVPNLHDLLELATTDLLTLTEGLDAGELAGSRLTRAETEKRLRRVAAIAVGLPEEARAALPELNWPAWRQVGAELAAGPLPAEALWAAARELATETLQWLRVYREANPAWWQSAA</sequence>
<evidence type="ECO:0000313" key="1">
    <source>
        <dbReference type="EMBL" id="TDN53456.1"/>
    </source>
</evidence>
<name>A0A4R6E6A9_9RHOO</name>
<keyword evidence="2" id="KW-1185">Reference proteome</keyword>
<organism evidence="1 2">
    <name type="scientific">Azoarcus indigens</name>
    <dbReference type="NCBI Taxonomy" id="29545"/>
    <lineage>
        <taxon>Bacteria</taxon>
        <taxon>Pseudomonadati</taxon>
        <taxon>Pseudomonadota</taxon>
        <taxon>Betaproteobacteria</taxon>
        <taxon>Rhodocyclales</taxon>
        <taxon>Zoogloeaceae</taxon>
        <taxon>Azoarcus</taxon>
    </lineage>
</organism>
<accession>A0A4R6E6A9</accession>
<dbReference type="EMBL" id="SNVV01000005">
    <property type="protein sequence ID" value="TDN53456.1"/>
    <property type="molecule type" value="Genomic_DNA"/>
</dbReference>
<dbReference type="AlphaFoldDB" id="A0A4R6E6A9"/>
<dbReference type="RefSeq" id="WP_162851700.1">
    <property type="nucleotide sequence ID" value="NZ_SNVV01000005.1"/>
</dbReference>